<dbReference type="Proteomes" id="UP000590511">
    <property type="component" value="Unassembled WGS sequence"/>
</dbReference>
<sequence length="190" mass="20268">MDLRAGDPSHYLGADDIVETDHPGVRALAAELRAAHPSDAEFARAAFEWVRDRVQHSIDARDPRVTLTASEVLDARVGLCYAKSHLLAAVSRAGGVPTGLCYQRLAGDSGPVLHGLVAVHLDGRWHRQDPRGNRPGIDAQFRLGEERLAFPAGEGDLPEVHVSPSPTVVAALRGADDVLELCRSGLPAAP</sequence>
<comment type="caution">
    <text evidence="3">The sequence shown here is derived from an EMBL/GenBank/DDBJ whole genome shotgun (WGS) entry which is preliminary data.</text>
</comment>
<evidence type="ECO:0000313" key="3">
    <source>
        <dbReference type="EMBL" id="MBB4751513.1"/>
    </source>
</evidence>
<dbReference type="RefSeq" id="WP_188123537.1">
    <property type="nucleotide sequence ID" value="NZ_BOMP01000060.1"/>
</dbReference>
<dbReference type="GO" id="GO:0006508">
    <property type="term" value="P:proteolysis"/>
    <property type="evidence" value="ECO:0007669"/>
    <property type="project" value="UniProtKB-KW"/>
</dbReference>
<dbReference type="Gene3D" id="3.10.620.30">
    <property type="match status" value="1"/>
</dbReference>
<dbReference type="EMBL" id="JACHNC010000001">
    <property type="protein sequence ID" value="MBB4751513.1"/>
    <property type="molecule type" value="Genomic_DNA"/>
</dbReference>
<organism evidence="3 4">
    <name type="scientific">Actinoplanes lobatus</name>
    <dbReference type="NCBI Taxonomy" id="113568"/>
    <lineage>
        <taxon>Bacteria</taxon>
        <taxon>Bacillati</taxon>
        <taxon>Actinomycetota</taxon>
        <taxon>Actinomycetes</taxon>
        <taxon>Micromonosporales</taxon>
        <taxon>Micromonosporaceae</taxon>
        <taxon>Actinoplanes</taxon>
    </lineage>
</organism>
<gene>
    <name evidence="2" type="ORF">Alo02nite_40210</name>
    <name evidence="3" type="ORF">BJ964_005674</name>
</gene>
<dbReference type="Pfam" id="PF01841">
    <property type="entry name" value="Transglut_core"/>
    <property type="match status" value="1"/>
</dbReference>
<keyword evidence="5" id="KW-1185">Reference proteome</keyword>
<dbReference type="EMBL" id="BOMP01000060">
    <property type="protein sequence ID" value="GIE41123.1"/>
    <property type="molecule type" value="Genomic_DNA"/>
</dbReference>
<dbReference type="PANTHER" id="PTHR33490">
    <property type="entry name" value="BLR5614 PROTEIN-RELATED"/>
    <property type="match status" value="1"/>
</dbReference>
<keyword evidence="3" id="KW-0645">Protease</keyword>
<dbReference type="PANTHER" id="PTHR33490:SF3">
    <property type="entry name" value="CONSERVED INTEGRAL MEMBRANE PROTEIN"/>
    <property type="match status" value="1"/>
</dbReference>
<keyword evidence="3" id="KW-0378">Hydrolase</keyword>
<evidence type="ECO:0000313" key="5">
    <source>
        <dbReference type="Proteomes" id="UP000631312"/>
    </source>
</evidence>
<reference evidence="2 5" key="2">
    <citation type="submission" date="2021-01" db="EMBL/GenBank/DDBJ databases">
        <title>Whole genome shotgun sequence of Actinoplanes lobatus NBRC 12513.</title>
        <authorList>
            <person name="Komaki H."/>
            <person name="Tamura T."/>
        </authorList>
    </citation>
    <scope>NUCLEOTIDE SEQUENCE [LARGE SCALE GENOMIC DNA]</scope>
    <source>
        <strain evidence="2 5">NBRC 12513</strain>
    </source>
</reference>
<name>A0A7W7HJ58_9ACTN</name>
<dbReference type="SUPFAM" id="SSF54001">
    <property type="entry name" value="Cysteine proteinases"/>
    <property type="match status" value="1"/>
</dbReference>
<dbReference type="GO" id="GO:0008233">
    <property type="term" value="F:peptidase activity"/>
    <property type="evidence" value="ECO:0007669"/>
    <property type="project" value="UniProtKB-KW"/>
</dbReference>
<evidence type="ECO:0000313" key="2">
    <source>
        <dbReference type="EMBL" id="GIE41123.1"/>
    </source>
</evidence>
<protein>
    <submittedName>
        <fullName evidence="2 3">Transglutaminase</fullName>
    </submittedName>
</protein>
<proteinExistence type="predicted"/>
<reference evidence="3 4" key="1">
    <citation type="submission" date="2020-08" db="EMBL/GenBank/DDBJ databases">
        <title>Sequencing the genomes of 1000 actinobacteria strains.</title>
        <authorList>
            <person name="Klenk H.-P."/>
        </authorList>
    </citation>
    <scope>NUCLEOTIDE SEQUENCE [LARGE SCALE GENOMIC DNA]</scope>
    <source>
        <strain evidence="3 4">DSM 43150</strain>
    </source>
</reference>
<dbReference type="InterPro" id="IPR002931">
    <property type="entry name" value="Transglutaminase-like"/>
</dbReference>
<dbReference type="AlphaFoldDB" id="A0A7W7HJ58"/>
<feature type="domain" description="Transglutaminase-like" evidence="1">
    <location>
        <begin position="26"/>
        <end position="130"/>
    </location>
</feature>
<accession>A0A7W7HJ58</accession>
<evidence type="ECO:0000259" key="1">
    <source>
        <dbReference type="Pfam" id="PF01841"/>
    </source>
</evidence>
<dbReference type="Proteomes" id="UP000631312">
    <property type="component" value="Unassembled WGS sequence"/>
</dbReference>
<evidence type="ECO:0000313" key="4">
    <source>
        <dbReference type="Proteomes" id="UP000590511"/>
    </source>
</evidence>
<dbReference type="InterPro" id="IPR038765">
    <property type="entry name" value="Papain-like_cys_pep_sf"/>
</dbReference>